<dbReference type="Pfam" id="PF05136">
    <property type="entry name" value="Phage_portal_2"/>
    <property type="match status" value="1"/>
</dbReference>
<keyword evidence="2" id="KW-1185">Reference proteome</keyword>
<dbReference type="NCBIfam" id="TIGR01539">
    <property type="entry name" value="portal_lambda"/>
    <property type="match status" value="1"/>
</dbReference>
<comment type="caution">
    <text evidence="1">The sequence shown here is derived from an EMBL/GenBank/DDBJ whole genome shotgun (WGS) entry which is preliminary data.</text>
</comment>
<dbReference type="Proteomes" id="UP001165575">
    <property type="component" value="Unassembled WGS sequence"/>
</dbReference>
<protein>
    <submittedName>
        <fullName evidence="1">Phage portal protein</fullName>
    </submittedName>
</protein>
<name>A0ABT3WLY7_9PROT</name>
<dbReference type="EMBL" id="JANIDX010000005">
    <property type="protein sequence ID" value="MCX5619913.1"/>
    <property type="molecule type" value="Genomic_DNA"/>
</dbReference>
<dbReference type="InterPro" id="IPR006429">
    <property type="entry name" value="Phage_lambda_portal"/>
</dbReference>
<evidence type="ECO:0000313" key="2">
    <source>
        <dbReference type="Proteomes" id="UP001165575"/>
    </source>
</evidence>
<gene>
    <name evidence="1" type="ORF">NQF89_05690</name>
</gene>
<reference evidence="1 2" key="1">
    <citation type="submission" date="2022-07" db="EMBL/GenBank/DDBJ databases">
        <title>Bombella genomes.</title>
        <authorList>
            <person name="Harer L."/>
            <person name="Styblova S."/>
            <person name="Ehrmann M."/>
        </authorList>
    </citation>
    <scope>NUCLEOTIDE SEQUENCE [LARGE SCALE GENOMIC DNA]</scope>
    <source>
        <strain evidence="1 2">TMW 2.2556</strain>
    </source>
</reference>
<accession>A0ABT3WLY7</accession>
<organism evidence="1 2">
    <name type="scientific">Bombella pollinis</name>
    <dbReference type="NCBI Taxonomy" id="2967337"/>
    <lineage>
        <taxon>Bacteria</taxon>
        <taxon>Pseudomonadati</taxon>
        <taxon>Pseudomonadota</taxon>
        <taxon>Alphaproteobacteria</taxon>
        <taxon>Acetobacterales</taxon>
        <taxon>Acetobacteraceae</taxon>
        <taxon>Bombella</taxon>
    </lineage>
</organism>
<dbReference type="RefSeq" id="WP_266137740.1">
    <property type="nucleotide sequence ID" value="NZ_JANIDX010000005.1"/>
</dbReference>
<proteinExistence type="predicted"/>
<sequence>MSGNMPFNSHAAWATPRLVGQIEAGRVDRFGSSWVGTPTTPDEQIRIYGRILIARSRDMAINDPYMRGFVRKCRANIIGHGVKLRCLAKKANGKEDGRLNGAVVASWVDWCKAKNCDVTGREGFVRLCLTVTSSLAVDGEAFVHIVQDGPYGIQLQHIDAVRCPHDYDVDENKGTYIRAGIEYDRSDRVIAYYFLSDDSHGSYYGLEGQSYIRVPAENICHVYRQEQAGQKRGFPWATSALYRLKNLKEFEDNAALNARVGAAKMGLVTWDDDAGPERPDDDRAIHFTSEAGTFLELPTGANLEKWDPAFPDQAFGPFIKSGLRAAAAGMGVGYNSLANDLEGVNFSSIRAGMLDERELWKEEQHLVIEQLIEPIFDRFIRLALLSGKVTDGTGYVVPPTKLESILRASSFHPRRWDWVDPKSDVVANQKAMDALIKSPQQVIRERGQNPEDVLDDWASWAKACEARGIPKELMQVAFGEQVKTAVTDEPDNDDE</sequence>
<evidence type="ECO:0000313" key="1">
    <source>
        <dbReference type="EMBL" id="MCX5619913.1"/>
    </source>
</evidence>